<accession>A0ABS3JAD1</accession>
<name>A0ABS3JAD1_9BACT</name>
<organism evidence="1 2">
    <name type="scientific">Fibrella forsythiae</name>
    <dbReference type="NCBI Taxonomy" id="2817061"/>
    <lineage>
        <taxon>Bacteria</taxon>
        <taxon>Pseudomonadati</taxon>
        <taxon>Bacteroidota</taxon>
        <taxon>Cytophagia</taxon>
        <taxon>Cytophagales</taxon>
        <taxon>Spirosomataceae</taxon>
        <taxon>Fibrella</taxon>
    </lineage>
</organism>
<evidence type="ECO:0000313" key="2">
    <source>
        <dbReference type="Proteomes" id="UP000664628"/>
    </source>
</evidence>
<proteinExistence type="predicted"/>
<protein>
    <submittedName>
        <fullName evidence="1">Uncharacterized protein</fullName>
    </submittedName>
</protein>
<dbReference type="Proteomes" id="UP000664628">
    <property type="component" value="Unassembled WGS sequence"/>
</dbReference>
<reference evidence="1 2" key="1">
    <citation type="submission" date="2021-03" db="EMBL/GenBank/DDBJ databases">
        <title>Fibrella sp. HMF5405 genome sequencing and assembly.</title>
        <authorList>
            <person name="Kang H."/>
            <person name="Kim H."/>
            <person name="Bae S."/>
            <person name="Joh K."/>
        </authorList>
    </citation>
    <scope>NUCLEOTIDE SEQUENCE [LARGE SCALE GENOMIC DNA]</scope>
    <source>
        <strain evidence="1 2">HMF5405</strain>
    </source>
</reference>
<sequence length="492" mass="53633">MDRSGDTESISAALVRVRAGGLTKYLQSAVSNVRSIPTTPAPATGFTDFEMIYNIMNEDGPGYPDSSGNYPNDVYATQAYSRGSEYKNAYIPEWPGRMFSILIPCTHYMQNRTSWRRQVMYRNQQAAIRAAGKKYFLRFHFSRENIGNGDDITTPANVARFNNGDIGGSGSAPPQLHLLRQYVEGGSSDTENPWHYMKAYVLKLANDFKQDVLDGVCIGLTYTLTGRQEDGLPTEIGDGGALKVGDYSPGAIADFKVRMNTSSNPPTPGHYLSMDAFQGEVGKKWYIYRQEQHMFFKAWVKGLIRSVIPGCPTGDDYGIIVGTGAANPGVANWRRMSAGSQLVKVNPDFFTVHNFEADLIRSNAPAGAITLIEADTNWVVENAYSGNPSVRPTSDVVNVINAYRQRGMHAICFGQANNATSFGAAKTVAQACIAQGMQSAKVTIATPDQAHTTSYTSDEILTGPGSLAQGRWFDAQGSNGPVNITITDTFTY</sequence>
<dbReference type="EMBL" id="JAFMYW010000001">
    <property type="protein sequence ID" value="MBO0946957.1"/>
    <property type="molecule type" value="Genomic_DNA"/>
</dbReference>
<evidence type="ECO:0000313" key="1">
    <source>
        <dbReference type="EMBL" id="MBO0946957.1"/>
    </source>
</evidence>
<keyword evidence="2" id="KW-1185">Reference proteome</keyword>
<dbReference type="RefSeq" id="WP_207326884.1">
    <property type="nucleotide sequence ID" value="NZ_JAFMYW010000001.1"/>
</dbReference>
<comment type="caution">
    <text evidence="1">The sequence shown here is derived from an EMBL/GenBank/DDBJ whole genome shotgun (WGS) entry which is preliminary data.</text>
</comment>
<gene>
    <name evidence="1" type="ORF">J2I46_00070</name>
</gene>